<keyword evidence="2 7" id="KW-0853">WD repeat</keyword>
<sequence>MNYRGIKESTNKSPTSKLSSKLAEFTLGSRTPHNLSRSRVGKTPSKTTTTEQHRSKSVGRGLKTRSLTPSRNPNFSGVGNGGGDRYIPNRSASQFELGHYLLMNQNSQNESMLNGSTSAPCSPSKAEYQRKMRENLNGGVSNVNAASVGDLSDCRILAYQKGQAPQAPQGFQNQNHRVLYSVRAVPSSSCKKTLRHIPAAPERILDAPEILDDYYLNLLDWSSQNFVAVALLGSVYLWNAAAGTIQLLVELENTTDFVSSVSWAQDGNYLAVGFSTGATGLYDPSRENTLLRMMDGHTTRVGSLAWNSHLLTSGCRSGEIVHHDVRMPNHVIATLSGHTQEVCGLRWSGDGRHLASGGNDNLVQLWSAAMTGQGTDTVPLYTLSDHLAAVKALAWCPWQPSILASGGGCADRTIRFWNVNTGTCTMSTDAGSQVSALVWNSEYKELLSGHGYPSNQLTIWRYPSMTRVQELTGHTQRILNAAASPCGEFVMSAGADESLRLWHCFKVDETQKKQQRQATSTRKDVGRSIAQTIR</sequence>
<proteinExistence type="inferred from homology"/>
<dbReference type="PANTHER" id="PTHR19918:SF8">
    <property type="entry name" value="FI02843P"/>
    <property type="match status" value="1"/>
</dbReference>
<dbReference type="InterPro" id="IPR036322">
    <property type="entry name" value="WD40_repeat_dom_sf"/>
</dbReference>
<evidence type="ECO:0000313" key="11">
    <source>
        <dbReference type="WBParaSite" id="PSAMB.scaffold43size100268.g1220.t1"/>
    </source>
</evidence>
<evidence type="ECO:0000256" key="3">
    <source>
        <dbReference type="ARBA" id="ARBA00022618"/>
    </source>
</evidence>
<feature type="compositionally biased region" description="Basic and acidic residues" evidence="8">
    <location>
        <begin position="1"/>
        <end position="10"/>
    </location>
</feature>
<evidence type="ECO:0000313" key="10">
    <source>
        <dbReference type="Proteomes" id="UP000887566"/>
    </source>
</evidence>
<keyword evidence="10" id="KW-1185">Reference proteome</keyword>
<dbReference type="GO" id="GO:1905786">
    <property type="term" value="P:positive regulation of anaphase-promoting complex-dependent catabolic process"/>
    <property type="evidence" value="ECO:0007669"/>
    <property type="project" value="TreeGrafter"/>
</dbReference>
<feature type="region of interest" description="Disordered" evidence="8">
    <location>
        <begin position="513"/>
        <end position="534"/>
    </location>
</feature>
<dbReference type="PANTHER" id="PTHR19918">
    <property type="entry name" value="CELL DIVISION CYCLE 20 CDC20 FIZZY -RELATED"/>
    <property type="match status" value="1"/>
</dbReference>
<dbReference type="PROSITE" id="PS50082">
    <property type="entry name" value="WD_REPEATS_2"/>
    <property type="match status" value="2"/>
</dbReference>
<dbReference type="Proteomes" id="UP000887566">
    <property type="component" value="Unplaced"/>
</dbReference>
<evidence type="ECO:0000256" key="6">
    <source>
        <dbReference type="ARBA" id="ARBA00023306"/>
    </source>
</evidence>
<organism evidence="10 11">
    <name type="scientific">Plectus sambesii</name>
    <dbReference type="NCBI Taxonomy" id="2011161"/>
    <lineage>
        <taxon>Eukaryota</taxon>
        <taxon>Metazoa</taxon>
        <taxon>Ecdysozoa</taxon>
        <taxon>Nematoda</taxon>
        <taxon>Chromadorea</taxon>
        <taxon>Plectida</taxon>
        <taxon>Plectina</taxon>
        <taxon>Plectoidea</taxon>
        <taxon>Plectidae</taxon>
        <taxon>Plectus</taxon>
    </lineage>
</organism>
<keyword evidence="5" id="KW-0498">Mitosis</keyword>
<dbReference type="SUPFAM" id="SSF50978">
    <property type="entry name" value="WD40 repeat-like"/>
    <property type="match status" value="1"/>
</dbReference>
<keyword evidence="6" id="KW-0131">Cell cycle</keyword>
<dbReference type="GO" id="GO:0031145">
    <property type="term" value="P:anaphase-promoting complex-dependent catabolic process"/>
    <property type="evidence" value="ECO:0007669"/>
    <property type="project" value="TreeGrafter"/>
</dbReference>
<dbReference type="GO" id="GO:0005680">
    <property type="term" value="C:anaphase-promoting complex"/>
    <property type="evidence" value="ECO:0007669"/>
    <property type="project" value="TreeGrafter"/>
</dbReference>
<evidence type="ECO:0000256" key="5">
    <source>
        <dbReference type="ARBA" id="ARBA00022776"/>
    </source>
</evidence>
<dbReference type="InterPro" id="IPR001680">
    <property type="entry name" value="WD40_rpt"/>
</dbReference>
<feature type="domain" description="CDC20/Fizzy WD40" evidence="9">
    <location>
        <begin position="205"/>
        <end position="502"/>
    </location>
</feature>
<dbReference type="InterPro" id="IPR056150">
    <property type="entry name" value="WD40_CDC20-Fz"/>
</dbReference>
<dbReference type="InterPro" id="IPR015943">
    <property type="entry name" value="WD40/YVTN_repeat-like_dom_sf"/>
</dbReference>
<dbReference type="GO" id="GO:0051301">
    <property type="term" value="P:cell division"/>
    <property type="evidence" value="ECO:0007669"/>
    <property type="project" value="UniProtKB-KW"/>
</dbReference>
<feature type="repeat" description="WD" evidence="7">
    <location>
        <begin position="335"/>
        <end position="367"/>
    </location>
</feature>
<dbReference type="GO" id="GO:0010997">
    <property type="term" value="F:anaphase-promoting complex binding"/>
    <property type="evidence" value="ECO:0007669"/>
    <property type="project" value="InterPro"/>
</dbReference>
<dbReference type="Gene3D" id="2.130.10.10">
    <property type="entry name" value="YVTN repeat-like/Quinoprotein amine dehydrogenase"/>
    <property type="match status" value="1"/>
</dbReference>
<reference evidence="11" key="1">
    <citation type="submission" date="2022-11" db="UniProtKB">
        <authorList>
            <consortium name="WormBaseParasite"/>
        </authorList>
    </citation>
    <scope>IDENTIFICATION</scope>
</reference>
<evidence type="ECO:0000256" key="7">
    <source>
        <dbReference type="PROSITE-ProRule" id="PRU00221"/>
    </source>
</evidence>
<dbReference type="Pfam" id="PF24807">
    <property type="entry name" value="WD40_CDC20-Fz"/>
    <property type="match status" value="1"/>
</dbReference>
<feature type="compositionally biased region" description="Polar residues" evidence="8">
    <location>
        <begin position="65"/>
        <end position="77"/>
    </location>
</feature>
<dbReference type="WBParaSite" id="PSAMB.scaffold43size100268.g1220.t1">
    <property type="protein sequence ID" value="PSAMB.scaffold43size100268.g1220.t1"/>
    <property type="gene ID" value="PSAMB.scaffold43size100268.g1220"/>
</dbReference>
<keyword evidence="4" id="KW-0677">Repeat</keyword>
<keyword evidence="3" id="KW-0132">Cell division</keyword>
<evidence type="ECO:0000256" key="2">
    <source>
        <dbReference type="ARBA" id="ARBA00022574"/>
    </source>
</evidence>
<accession>A0A914WJ39</accession>
<dbReference type="SMART" id="SM00320">
    <property type="entry name" value="WD40"/>
    <property type="match status" value="6"/>
</dbReference>
<feature type="compositionally biased region" description="Polar residues" evidence="8">
    <location>
        <begin position="28"/>
        <end position="37"/>
    </location>
</feature>
<feature type="region of interest" description="Disordered" evidence="8">
    <location>
        <begin position="1"/>
        <end position="89"/>
    </location>
</feature>
<feature type="repeat" description="WD" evidence="7">
    <location>
        <begin position="471"/>
        <end position="502"/>
    </location>
</feature>
<protein>
    <submittedName>
        <fullName evidence="11">WD repeat-containing protein 55 homolog</fullName>
    </submittedName>
</protein>
<dbReference type="PROSITE" id="PS50294">
    <property type="entry name" value="WD_REPEATS_REGION"/>
    <property type="match status" value="2"/>
</dbReference>
<dbReference type="GO" id="GO:1990757">
    <property type="term" value="F:ubiquitin ligase activator activity"/>
    <property type="evidence" value="ECO:0007669"/>
    <property type="project" value="TreeGrafter"/>
</dbReference>
<dbReference type="AlphaFoldDB" id="A0A914WJ39"/>
<evidence type="ECO:0000256" key="4">
    <source>
        <dbReference type="ARBA" id="ARBA00022737"/>
    </source>
</evidence>
<evidence type="ECO:0000256" key="1">
    <source>
        <dbReference type="ARBA" id="ARBA00006445"/>
    </source>
</evidence>
<evidence type="ECO:0000256" key="8">
    <source>
        <dbReference type="SAM" id="MobiDB-lite"/>
    </source>
</evidence>
<evidence type="ECO:0000259" key="9">
    <source>
        <dbReference type="Pfam" id="PF24807"/>
    </source>
</evidence>
<name>A0A914WJ39_9BILA</name>
<dbReference type="InterPro" id="IPR033010">
    <property type="entry name" value="Cdc20/Fizzy"/>
</dbReference>
<comment type="similarity">
    <text evidence="1">Belongs to the WD repeat CDC20/Fizzy family.</text>
</comment>